<comment type="caution">
    <text evidence="1">The sequence shown here is derived from an EMBL/GenBank/DDBJ whole genome shotgun (WGS) entry which is preliminary data.</text>
</comment>
<proteinExistence type="predicted"/>
<sequence>MSASLQYHLGLNYAETEEISSGEEHLVRCNEKLEDRRLDHRCVALAISTLNQLGIIWCQRSETKKSLEFLKVKNLFFIIGSIMCPLHNLQELCSRLYFQNDERK</sequence>
<dbReference type="PANTHER" id="PTHR46321">
    <property type="entry name" value="KIF1-BINDING PROTEIN"/>
    <property type="match status" value="1"/>
</dbReference>
<name>A0A9Q0YA69_HOLLE</name>
<dbReference type="GO" id="GO:0021952">
    <property type="term" value="P:central nervous system projection neuron axonogenesis"/>
    <property type="evidence" value="ECO:0007669"/>
    <property type="project" value="TreeGrafter"/>
</dbReference>
<dbReference type="AlphaFoldDB" id="A0A9Q0YA69"/>
<keyword evidence="2" id="KW-1185">Reference proteome</keyword>
<dbReference type="Proteomes" id="UP001152320">
    <property type="component" value="Unassembled WGS sequence"/>
</dbReference>
<organism evidence="1 2">
    <name type="scientific">Holothuria leucospilota</name>
    <name type="common">Black long sea cucumber</name>
    <name type="synonym">Mertensiothuria leucospilota</name>
    <dbReference type="NCBI Taxonomy" id="206669"/>
    <lineage>
        <taxon>Eukaryota</taxon>
        <taxon>Metazoa</taxon>
        <taxon>Echinodermata</taxon>
        <taxon>Eleutherozoa</taxon>
        <taxon>Echinozoa</taxon>
        <taxon>Holothuroidea</taxon>
        <taxon>Aspidochirotacea</taxon>
        <taxon>Aspidochirotida</taxon>
        <taxon>Holothuriidae</taxon>
        <taxon>Holothuria</taxon>
    </lineage>
</organism>
<dbReference type="GO" id="GO:0000226">
    <property type="term" value="P:microtubule cytoskeleton organization"/>
    <property type="evidence" value="ECO:0007669"/>
    <property type="project" value="TreeGrafter"/>
</dbReference>
<dbReference type="GO" id="GO:1990535">
    <property type="term" value="P:neuron projection maintenance"/>
    <property type="evidence" value="ECO:0007669"/>
    <property type="project" value="TreeGrafter"/>
</dbReference>
<protein>
    <submittedName>
        <fullName evidence="1">KIF1-binding protein-like</fullName>
    </submittedName>
</protein>
<reference evidence="1" key="1">
    <citation type="submission" date="2021-10" db="EMBL/GenBank/DDBJ databases">
        <title>Tropical sea cucumber genome reveals ecological adaptation and Cuvierian tubules defense mechanism.</title>
        <authorList>
            <person name="Chen T."/>
        </authorList>
    </citation>
    <scope>NUCLEOTIDE SEQUENCE</scope>
    <source>
        <strain evidence="1">Nanhai2018</strain>
        <tissue evidence="1">Muscle</tissue>
    </source>
</reference>
<dbReference type="EMBL" id="JAIZAY010001880">
    <property type="protein sequence ID" value="KAJ8017460.1"/>
    <property type="molecule type" value="Genomic_DNA"/>
</dbReference>
<evidence type="ECO:0000313" key="2">
    <source>
        <dbReference type="Proteomes" id="UP001152320"/>
    </source>
</evidence>
<dbReference type="PANTHER" id="PTHR46321:SF1">
    <property type="entry name" value="KIF-BINDING PROTEIN"/>
    <property type="match status" value="1"/>
</dbReference>
<dbReference type="OrthoDB" id="409897at2759"/>
<gene>
    <name evidence="1" type="ORF">HOLleu_45118</name>
</gene>
<accession>A0A9Q0YA69</accession>
<evidence type="ECO:0000313" key="1">
    <source>
        <dbReference type="EMBL" id="KAJ8017460.1"/>
    </source>
</evidence>